<dbReference type="RefSeq" id="XP_027613934.1">
    <property type="nucleotide sequence ID" value="XM_027758133.1"/>
</dbReference>
<organism evidence="1 2">
    <name type="scientific">Sparassis crispa</name>
    <dbReference type="NCBI Taxonomy" id="139825"/>
    <lineage>
        <taxon>Eukaryota</taxon>
        <taxon>Fungi</taxon>
        <taxon>Dikarya</taxon>
        <taxon>Basidiomycota</taxon>
        <taxon>Agaricomycotina</taxon>
        <taxon>Agaricomycetes</taxon>
        <taxon>Polyporales</taxon>
        <taxon>Sparassidaceae</taxon>
        <taxon>Sparassis</taxon>
    </lineage>
</organism>
<reference evidence="1 2" key="1">
    <citation type="journal article" date="2018" name="Sci. Rep.">
        <title>Genome sequence of the cauliflower mushroom Sparassis crispa (Hanabiratake) and its association with beneficial usage.</title>
        <authorList>
            <person name="Kiyama R."/>
            <person name="Furutani Y."/>
            <person name="Kawaguchi K."/>
            <person name="Nakanishi T."/>
        </authorList>
    </citation>
    <scope>NUCLEOTIDE SEQUENCE [LARGE SCALE GENOMIC DNA]</scope>
</reference>
<proteinExistence type="predicted"/>
<gene>
    <name evidence="1" type="ORF">SCP_0500640</name>
</gene>
<dbReference type="InParanoid" id="A0A401GLG0"/>
<evidence type="ECO:0000313" key="1">
    <source>
        <dbReference type="EMBL" id="GBE83021.1"/>
    </source>
</evidence>
<name>A0A401GLG0_9APHY</name>
<dbReference type="GeneID" id="38779938"/>
<keyword evidence="2" id="KW-1185">Reference proteome</keyword>
<dbReference type="OrthoDB" id="2808701at2759"/>
<sequence length="376" mass="42536">MSVPTDSVAFSENRRLLGKLLAYYSATSIEELNAQDDPEFWSRMLWSMWKWNYKLWGMYAQCFDMTDPTFPVVQQWDGERRFFSDGKTGEVMHEKTYRKAGRDEPEHIIYSLPRTENLTREGLACFPEGAMAANVRVAAYATTGHGTAVLKQVYWGTPLFGETSFQPDDKIRLQVSVVFSTPSIPGEKGQLKQVMLFRDDVTARPWFSQSQYWQGHFDAAFGSSPSIKKMDIQQASSVIFHGSSKRARGFKITPDMTNYARVTLGDGEIFDIEALAEGGSDAQFYALHDQEGSSALLNIVQSPEMGKALAAKWRVIWKLGDRLMVGVCAYDGETYKQQPAVYEFACDTWQTKLSTYAKNMGHLDSPEKTLQASWKL</sequence>
<keyword evidence="1" id="KW-0503">Monooxygenase</keyword>
<dbReference type="Proteomes" id="UP000287166">
    <property type="component" value="Unassembled WGS sequence"/>
</dbReference>
<evidence type="ECO:0000313" key="2">
    <source>
        <dbReference type="Proteomes" id="UP000287166"/>
    </source>
</evidence>
<comment type="caution">
    <text evidence="1">The sequence shown here is derived from an EMBL/GenBank/DDBJ whole genome shotgun (WGS) entry which is preliminary data.</text>
</comment>
<accession>A0A401GLG0</accession>
<protein>
    <submittedName>
        <fullName evidence="1">Monooxygenase</fullName>
    </submittedName>
</protein>
<dbReference type="EMBL" id="BFAD01000005">
    <property type="protein sequence ID" value="GBE83021.1"/>
    <property type="molecule type" value="Genomic_DNA"/>
</dbReference>
<dbReference type="AlphaFoldDB" id="A0A401GLG0"/>
<keyword evidence="1" id="KW-0560">Oxidoreductase</keyword>
<dbReference type="GO" id="GO:0004497">
    <property type="term" value="F:monooxygenase activity"/>
    <property type="evidence" value="ECO:0007669"/>
    <property type="project" value="UniProtKB-KW"/>
</dbReference>